<dbReference type="KEGG" id="pavi:110753072"/>
<accession>A0A6P5S713</accession>
<dbReference type="Gramene" id="Pav_sc0000349.1_g030.1.mk:mrna">
    <property type="protein sequence ID" value="Pav_sc0000349.1_g030.1.mk:mrna"/>
    <property type="gene ID" value="Pav_sc0000349.1_g030.1.mk"/>
</dbReference>
<proteinExistence type="predicted"/>
<organism evidence="2 3">
    <name type="scientific">Prunus avium</name>
    <name type="common">Cherry</name>
    <name type="synonym">Cerasus avium</name>
    <dbReference type="NCBI Taxonomy" id="42229"/>
    <lineage>
        <taxon>Eukaryota</taxon>
        <taxon>Viridiplantae</taxon>
        <taxon>Streptophyta</taxon>
        <taxon>Embryophyta</taxon>
        <taxon>Tracheophyta</taxon>
        <taxon>Spermatophyta</taxon>
        <taxon>Magnoliopsida</taxon>
        <taxon>eudicotyledons</taxon>
        <taxon>Gunneridae</taxon>
        <taxon>Pentapetalae</taxon>
        <taxon>rosids</taxon>
        <taxon>fabids</taxon>
        <taxon>Rosales</taxon>
        <taxon>Rosaceae</taxon>
        <taxon>Amygdaloideae</taxon>
        <taxon>Amygdaleae</taxon>
        <taxon>Prunus</taxon>
    </lineage>
</organism>
<dbReference type="RefSeq" id="XP_021809573.1">
    <property type="nucleotide sequence ID" value="XM_021953881.1"/>
</dbReference>
<evidence type="ECO:0000313" key="2">
    <source>
        <dbReference type="Proteomes" id="UP000515124"/>
    </source>
</evidence>
<dbReference type="Proteomes" id="UP000515124">
    <property type="component" value="Unplaced"/>
</dbReference>
<feature type="compositionally biased region" description="Acidic residues" evidence="1">
    <location>
        <begin position="149"/>
        <end position="161"/>
    </location>
</feature>
<evidence type="ECO:0000256" key="1">
    <source>
        <dbReference type="SAM" id="MobiDB-lite"/>
    </source>
</evidence>
<evidence type="ECO:0000313" key="3">
    <source>
        <dbReference type="RefSeq" id="XP_021809573.1"/>
    </source>
</evidence>
<sequence length="161" mass="17712">MYKDKAVWINEAAESKGKKMMEDYEKAKQELAESSRTELDHITVSKQQQLEIMTAELGVAKGRRIRGLGSNLRVESSRDRTTATSSLATEQKVEELQGTVGELKGTVSELQGTVGKLLGVIEWMRTHVGALPPDMDMGVPPQHVGDPTYSDDDDDNISLGH</sequence>
<gene>
    <name evidence="3" type="primary">LOC110753072</name>
</gene>
<name>A0A6P5S713_PRUAV</name>
<feature type="region of interest" description="Disordered" evidence="1">
    <location>
        <begin position="132"/>
        <end position="161"/>
    </location>
</feature>
<keyword evidence="2" id="KW-1185">Reference proteome</keyword>
<dbReference type="AlphaFoldDB" id="A0A6P5S713"/>
<dbReference type="GeneID" id="110753072"/>
<protein>
    <submittedName>
        <fullName evidence="3">Uncharacterized protein LOC110753072</fullName>
    </submittedName>
</protein>
<reference evidence="3" key="1">
    <citation type="submission" date="2025-08" db="UniProtKB">
        <authorList>
            <consortium name="RefSeq"/>
        </authorList>
    </citation>
    <scope>IDENTIFICATION</scope>
</reference>